<feature type="compositionally biased region" description="Polar residues" evidence="1">
    <location>
        <begin position="38"/>
        <end position="52"/>
    </location>
</feature>
<feature type="compositionally biased region" description="Low complexity" evidence="1">
    <location>
        <begin position="479"/>
        <end position="488"/>
    </location>
</feature>
<feature type="compositionally biased region" description="Low complexity" evidence="1">
    <location>
        <begin position="516"/>
        <end position="527"/>
    </location>
</feature>
<feature type="compositionally biased region" description="Polar residues" evidence="1">
    <location>
        <begin position="1093"/>
        <end position="1110"/>
    </location>
</feature>
<feature type="compositionally biased region" description="Polar residues" evidence="1">
    <location>
        <begin position="1065"/>
        <end position="1078"/>
    </location>
</feature>
<feature type="compositionally biased region" description="Polar residues" evidence="1">
    <location>
        <begin position="724"/>
        <end position="742"/>
    </location>
</feature>
<feature type="compositionally biased region" description="Polar residues" evidence="1">
    <location>
        <begin position="408"/>
        <end position="423"/>
    </location>
</feature>
<feature type="region of interest" description="Disordered" evidence="1">
    <location>
        <begin position="580"/>
        <end position="602"/>
    </location>
</feature>
<feature type="compositionally biased region" description="Polar residues" evidence="1">
    <location>
        <begin position="781"/>
        <end position="807"/>
    </location>
</feature>
<proteinExistence type="predicted"/>
<feature type="compositionally biased region" description="Low complexity" evidence="1">
    <location>
        <begin position="920"/>
        <end position="930"/>
    </location>
</feature>
<dbReference type="VEuPathDB" id="FungiDB:YALI0_B02002g"/>
<dbReference type="AlphaFoldDB" id="A0A371C6K8"/>
<feature type="compositionally biased region" description="Acidic residues" evidence="1">
    <location>
        <begin position="703"/>
        <end position="718"/>
    </location>
</feature>
<gene>
    <name evidence="2" type="ORF">B0I71DRAFT_118606</name>
</gene>
<accession>A0A371C6K8</accession>
<organism evidence="2 3">
    <name type="scientific">Yarrowia lipolytica</name>
    <name type="common">Candida lipolytica</name>
    <dbReference type="NCBI Taxonomy" id="4952"/>
    <lineage>
        <taxon>Eukaryota</taxon>
        <taxon>Fungi</taxon>
        <taxon>Dikarya</taxon>
        <taxon>Ascomycota</taxon>
        <taxon>Saccharomycotina</taxon>
        <taxon>Dipodascomycetes</taxon>
        <taxon>Dipodascales</taxon>
        <taxon>Dipodascales incertae sedis</taxon>
        <taxon>Yarrowia</taxon>
    </lineage>
</organism>
<feature type="compositionally biased region" description="Low complexity" evidence="1">
    <location>
        <begin position="212"/>
        <end position="232"/>
    </location>
</feature>
<reference evidence="2 3" key="1">
    <citation type="submission" date="2018-07" db="EMBL/GenBank/DDBJ databases">
        <title>Draft Genome Assemblies for Five Robust Yarrowia lipolytica Strains Exhibiting High Lipid Production and Pentose Sugar Utilization and Sugar Alcohol Secretion from Undetoxified Lignocellulosic Biomass Hydrolysates.</title>
        <authorList>
            <consortium name="DOE Joint Genome Institute"/>
            <person name="Walker C."/>
            <person name="Ryu S."/>
            <person name="Na H."/>
            <person name="Zane M."/>
            <person name="LaButti K."/>
            <person name="Lipzen A."/>
            <person name="Haridas S."/>
            <person name="Barry K."/>
            <person name="Grigoriev I.V."/>
            <person name="Quarterman J."/>
            <person name="Slininger P."/>
            <person name="Dien B."/>
            <person name="Trinh C.T."/>
        </authorList>
    </citation>
    <scope>NUCLEOTIDE SEQUENCE [LARGE SCALE GENOMIC DNA]</scope>
    <source>
        <strain evidence="2 3">YB392</strain>
    </source>
</reference>
<feature type="compositionally biased region" description="Basic and acidic residues" evidence="1">
    <location>
        <begin position="502"/>
        <end position="515"/>
    </location>
</feature>
<feature type="compositionally biased region" description="Polar residues" evidence="1">
    <location>
        <begin position="379"/>
        <end position="389"/>
    </location>
</feature>
<feature type="compositionally biased region" description="Polar residues" evidence="1">
    <location>
        <begin position="847"/>
        <end position="861"/>
    </location>
</feature>
<feature type="compositionally biased region" description="Polar residues" evidence="1">
    <location>
        <begin position="14"/>
        <end position="28"/>
    </location>
</feature>
<feature type="compositionally biased region" description="Polar residues" evidence="1">
    <location>
        <begin position="328"/>
        <end position="353"/>
    </location>
</feature>
<feature type="compositionally biased region" description="Polar residues" evidence="1">
    <location>
        <begin position="177"/>
        <end position="196"/>
    </location>
</feature>
<sequence>MGWGQRTFSFSSYSYTGVGQAHPSQPDVNSMARAAASSVGSNPNERANSGLSSAAAAAAIRHHSLTSSTSQPNLQQGRNGSMRGGREGRTSSLLGGRTNSLMGGRKSSLRGQNGGFASVSGTNASGRAPDLIEEESGSVGDLPNVRKGKRGTRTYSLTTPFEGFEDGGIGQGASPAISPNNSITSVSSPGRTSSLRHSLRGAPSSGSLRRGSMTSTTTNTERTHSLTSTTTTIKRMGSFHVITTKTQEVPAGGKPPARSRLSQGGTKPAYQTRDLLTQQRQEREARQQQLNKANRAKAQKEQRLRQQQQVPVVKEPEPPASPIHYASSVLSYESDLNTVSEYPESSLTSPNGSVGSGKRHMPPPRTLSPMKPALKMSESPRNSFTQDTNSLSPHSSIDSPSRTRKQRVSFSSESESNFIAQESQRQKALLSLPQQQPAKQPLQPRPKQYSPGTVVPVSNNQLASNGLPKVVKTPERQSQLAQEQAHQQALKHAKLHTPQQQRKRESQQYQPKRESQQYVQQHNMQQQHVPKTKKAHAHPAQPRQAAPAPPSQVLSPMLSHSESEEDLSMFQDAHEHLGKSVSKTELHRTDVQSPVPVSLVNKDAVDHVEAKTEPETGHEIEPPIVTTIGDVQEAQDEAAAYNEVMGDVEEPVTTKAAVPDSPGRFGSGVFGSVANAVSGAVAAADQFGKQMQFNPSESTLESVDNEGDSIYEDEEEVVEEKQHTLQPPAQLHVNTDAANASSDMDDLPTPKLASSQFSSSPSSPSMRRNYRQYALGGMPVPSSSDIDAVSPSNHKFSPSSGSIGSNYTSTGAPGAGAGVGVTPSHIPDYSVDVERPRDSVYADSNYGDESQYGTTASQFVSHVNPEEEEEEEEDVPVKAFGNLKTSPRLGASEGPGSVPALASSSPKAVMHPPTGPMHDPAGASSAAPVPVEYPTLDPGSPNAPRQPSPAKKVGFAEEEEVVEHVPHPEGPMDDNASIESDSSWRRERRAGRGGINSTNGGVSDEGYRLTLRDDAGYGRDVPQEPYSMRAPQFRKPKEEFREQSPARQVPQEPQYGFAAVREQQNRGGQQQPRASLQPQARRGSVPTQPALVRSNSASSFDRGSRSNSMSAFRMGSMREPRTTLRQDVPPVPAMPSGMSAGPAHVSRFSDTDSEDEGAGIFSGANTSPRKKRGMRFFSSSKEEMRPTPAPASPSEPGLGKKLFSSTKTLKKQQAEAQGGYAQFTQQPGAVPEPQMIESTATAGSAGKQKKFGKLRRVFRLD</sequence>
<feature type="region of interest" description="Disordered" evidence="1">
    <location>
        <begin position="14"/>
        <end position="566"/>
    </location>
</feature>
<dbReference type="Proteomes" id="UP000256601">
    <property type="component" value="Unassembled WGS sequence"/>
</dbReference>
<dbReference type="EMBL" id="KZ857335">
    <property type="protein sequence ID" value="RDW25933.1"/>
    <property type="molecule type" value="Genomic_DNA"/>
</dbReference>
<feature type="compositionally biased region" description="Basic and acidic residues" evidence="1">
    <location>
        <begin position="1005"/>
        <end position="1017"/>
    </location>
</feature>
<feature type="compositionally biased region" description="Basic and acidic residues" evidence="1">
    <location>
        <begin position="1035"/>
        <end position="1044"/>
    </location>
</feature>
<feature type="compositionally biased region" description="Low complexity" evidence="1">
    <location>
        <begin position="426"/>
        <end position="448"/>
    </location>
</feature>
<feature type="compositionally biased region" description="Polar residues" evidence="1">
    <location>
        <begin position="65"/>
        <end position="79"/>
    </location>
</feature>
<feature type="region of interest" description="Disordered" evidence="1">
    <location>
        <begin position="694"/>
        <end position="1232"/>
    </location>
</feature>
<feature type="compositionally biased region" description="Low complexity" evidence="1">
    <location>
        <begin position="754"/>
        <end position="765"/>
    </location>
</feature>
<dbReference type="VEuPathDB" id="FungiDB:YALI1_B02991g"/>
<evidence type="ECO:0000313" key="3">
    <source>
        <dbReference type="Proteomes" id="UP000256601"/>
    </source>
</evidence>
<evidence type="ECO:0000313" key="2">
    <source>
        <dbReference type="EMBL" id="RDW25933.1"/>
    </source>
</evidence>
<feature type="compositionally biased region" description="Polar residues" evidence="1">
    <location>
        <begin position="90"/>
        <end position="101"/>
    </location>
</feature>
<protein>
    <submittedName>
        <fullName evidence="2">Uncharacterized protein</fullName>
    </submittedName>
</protein>
<name>A0A371C6K8_YARLL</name>
<feature type="compositionally biased region" description="Low complexity" evidence="1">
    <location>
        <begin position="390"/>
        <end position="400"/>
    </location>
</feature>
<evidence type="ECO:0000256" key="1">
    <source>
        <dbReference type="SAM" id="MobiDB-lite"/>
    </source>
</evidence>
<feature type="compositionally biased region" description="Basic and acidic residues" evidence="1">
    <location>
        <begin position="580"/>
        <end position="590"/>
    </location>
</feature>